<evidence type="ECO:0000256" key="9">
    <source>
        <dbReference type="ARBA" id="ARBA00040878"/>
    </source>
</evidence>
<dbReference type="PRINTS" id="PR00783">
    <property type="entry name" value="MINTRINSICP"/>
</dbReference>
<feature type="transmembrane region" description="Helical" evidence="13">
    <location>
        <begin position="90"/>
        <end position="110"/>
    </location>
</feature>
<sequence>MTAFKGIWTRPFWTSMAGEFLAVFLFLVVSLGSTAGITIPGPSDTHIAFCFGFSIAILIHCFGHICEAYLNPAVALAMICTRKITVAKGIFYIVIQCLAAIAGAGVVALVTPNDKWPVGITKEHETISHGQALLVETLITFQLVFTIFASCDKKRTDIKVPIPLIIGLSVTIGHLFAIKYTGASMNPARSLGTSVVFNHWENHWIYWLGPMMGGVLASFLYEYLFCPDPEVKLRLQANFSRQRNEDESVQLNVHPGGGGGEYNKLEATA</sequence>
<keyword evidence="6 13" id="KW-1133">Transmembrane helix</keyword>
<name>A0A8J1KYR9_XENLA</name>
<keyword evidence="7 13" id="KW-0472">Membrane</keyword>
<protein>
    <recommendedName>
        <fullName evidence="9">Aquaporin-4</fullName>
    </recommendedName>
</protein>
<reference evidence="15" key="1">
    <citation type="submission" date="2025-08" db="UniProtKB">
        <authorList>
            <consortium name="RefSeq"/>
        </authorList>
    </citation>
    <scope>IDENTIFICATION</scope>
    <source>
        <strain evidence="15">J_2021</strain>
        <tissue evidence="15">Erythrocytes</tissue>
    </source>
</reference>
<dbReference type="PANTHER" id="PTHR19139:SF289">
    <property type="entry name" value="ARGININE--TRNA LIGASE, CYTOPLASMIC"/>
    <property type="match status" value="1"/>
</dbReference>
<dbReference type="Pfam" id="PF00230">
    <property type="entry name" value="MIP"/>
    <property type="match status" value="1"/>
</dbReference>
<evidence type="ECO:0000256" key="5">
    <source>
        <dbReference type="ARBA" id="ARBA00022737"/>
    </source>
</evidence>
<evidence type="ECO:0000256" key="11">
    <source>
        <dbReference type="RuleBase" id="RU000477"/>
    </source>
</evidence>
<evidence type="ECO:0000313" key="14">
    <source>
        <dbReference type="Proteomes" id="UP000186698"/>
    </source>
</evidence>
<dbReference type="SUPFAM" id="SSF81338">
    <property type="entry name" value="Aquaporin-like"/>
    <property type="match status" value="1"/>
</dbReference>
<feature type="transmembrane region" description="Helical" evidence="13">
    <location>
        <begin position="203"/>
        <end position="224"/>
    </location>
</feature>
<feature type="transmembrane region" description="Helical" evidence="13">
    <location>
        <begin position="46"/>
        <end position="70"/>
    </location>
</feature>
<proteinExistence type="inferred from homology"/>
<comment type="catalytic activity">
    <reaction evidence="8">
        <text>H2O(in) = H2O(out)</text>
        <dbReference type="Rhea" id="RHEA:29667"/>
        <dbReference type="ChEBI" id="CHEBI:15377"/>
    </reaction>
</comment>
<dbReference type="PANTHER" id="PTHR19139">
    <property type="entry name" value="AQUAPORIN TRANSPORTER"/>
    <property type="match status" value="1"/>
</dbReference>
<dbReference type="GO" id="GO:0006833">
    <property type="term" value="P:water transport"/>
    <property type="evidence" value="ECO:0000318"/>
    <property type="project" value="GO_Central"/>
</dbReference>
<evidence type="ECO:0000256" key="7">
    <source>
        <dbReference type="ARBA" id="ARBA00023136"/>
    </source>
</evidence>
<dbReference type="Proteomes" id="UP000186698">
    <property type="component" value="Chromosome 6L"/>
</dbReference>
<organism evidence="14 15">
    <name type="scientific">Xenopus laevis</name>
    <name type="common">African clawed frog</name>
    <dbReference type="NCBI Taxonomy" id="8355"/>
    <lineage>
        <taxon>Eukaryota</taxon>
        <taxon>Metazoa</taxon>
        <taxon>Chordata</taxon>
        <taxon>Craniata</taxon>
        <taxon>Vertebrata</taxon>
        <taxon>Euteleostomi</taxon>
        <taxon>Amphibia</taxon>
        <taxon>Batrachia</taxon>
        <taxon>Anura</taxon>
        <taxon>Pipoidea</taxon>
        <taxon>Pipidae</taxon>
        <taxon>Xenopodinae</taxon>
        <taxon>Xenopus</taxon>
        <taxon>Xenopus</taxon>
    </lineage>
</organism>
<feature type="region of interest" description="Disordered" evidence="12">
    <location>
        <begin position="246"/>
        <end position="269"/>
    </location>
</feature>
<feature type="transmembrane region" description="Helical" evidence="13">
    <location>
        <begin position="162"/>
        <end position="183"/>
    </location>
</feature>
<evidence type="ECO:0000256" key="10">
    <source>
        <dbReference type="ARBA" id="ARBA00046979"/>
    </source>
</evidence>
<dbReference type="GO" id="GO:0015250">
    <property type="term" value="F:water channel activity"/>
    <property type="evidence" value="ECO:0000318"/>
    <property type="project" value="GO_Central"/>
</dbReference>
<evidence type="ECO:0000256" key="3">
    <source>
        <dbReference type="ARBA" id="ARBA00022448"/>
    </source>
</evidence>
<evidence type="ECO:0000256" key="4">
    <source>
        <dbReference type="ARBA" id="ARBA00022692"/>
    </source>
</evidence>
<dbReference type="AlphaFoldDB" id="A0A8J1KYR9"/>
<dbReference type="InterPro" id="IPR034294">
    <property type="entry name" value="Aquaporin_transptr"/>
</dbReference>
<evidence type="ECO:0000256" key="1">
    <source>
        <dbReference type="ARBA" id="ARBA00004415"/>
    </source>
</evidence>
<keyword evidence="3 11" id="KW-0813">Transport</keyword>
<dbReference type="PRINTS" id="PR02016">
    <property type="entry name" value="AQUAPORIN4"/>
</dbReference>
<dbReference type="InterPro" id="IPR023271">
    <property type="entry name" value="Aquaporin-like"/>
</dbReference>
<keyword evidence="14" id="KW-1185">Reference proteome</keyword>
<dbReference type="Gene3D" id="1.20.1080.10">
    <property type="entry name" value="Glycerol uptake facilitator protein"/>
    <property type="match status" value="1"/>
</dbReference>
<dbReference type="CTD" id="108718588"/>
<evidence type="ECO:0000256" key="6">
    <source>
        <dbReference type="ARBA" id="ARBA00022989"/>
    </source>
</evidence>
<dbReference type="OrthoDB" id="3222at2759"/>
<evidence type="ECO:0000256" key="13">
    <source>
        <dbReference type="SAM" id="Phobius"/>
    </source>
</evidence>
<dbReference type="GO" id="GO:0042383">
    <property type="term" value="C:sarcolemma"/>
    <property type="evidence" value="ECO:0007669"/>
    <property type="project" value="UniProtKB-SubCell"/>
</dbReference>
<evidence type="ECO:0000256" key="2">
    <source>
        <dbReference type="ARBA" id="ARBA00006175"/>
    </source>
</evidence>
<dbReference type="InterPro" id="IPR000425">
    <property type="entry name" value="MIP"/>
</dbReference>
<evidence type="ECO:0000256" key="8">
    <source>
        <dbReference type="ARBA" id="ARBA00034651"/>
    </source>
</evidence>
<comment type="subunit">
    <text evidence="10">Homotetramer. The tetramers can form oligomeric arrays in membranes. The size of the oligomers differs between tissues and is smaller in skeletal muscle than in brain. Interaction between AQP4 oligomeric arrays in close-by cells can contribute to cell-cell adhesion. Part of a complex containing MLC1, TRPV4, HEPACAM and ATP1B1.</text>
</comment>
<keyword evidence="5" id="KW-0677">Repeat</keyword>
<dbReference type="GeneID" id="108718588"/>
<dbReference type="RefSeq" id="XP_041422462.1">
    <property type="nucleotide sequence ID" value="XM_041566528.1"/>
</dbReference>
<dbReference type="GO" id="GO:0005886">
    <property type="term" value="C:plasma membrane"/>
    <property type="evidence" value="ECO:0000318"/>
    <property type="project" value="GO_Central"/>
</dbReference>
<feature type="transmembrane region" description="Helical" evidence="13">
    <location>
        <begin position="130"/>
        <end position="150"/>
    </location>
</feature>
<evidence type="ECO:0000256" key="12">
    <source>
        <dbReference type="SAM" id="MobiDB-lite"/>
    </source>
</evidence>
<evidence type="ECO:0000313" key="15">
    <source>
        <dbReference type="RefSeq" id="XP_041422462.1"/>
    </source>
</evidence>
<keyword evidence="4 11" id="KW-0812">Transmembrane</keyword>
<comment type="similarity">
    <text evidence="2 11">Belongs to the MIP/aquaporin (TC 1.A.8) family.</text>
</comment>
<accession>A0A8J1KYR9</accession>
<comment type="subcellular location">
    <subcellularLocation>
        <location evidence="1">Cell membrane</location>
        <location evidence="1">Sarcolemma</location>
        <topology evidence="1">Multi-pass membrane protein</topology>
    </subcellularLocation>
</comment>
<dbReference type="KEGG" id="xla:108718588"/>
<dbReference type="GO" id="GO:0009992">
    <property type="term" value="P:intracellular water homeostasis"/>
    <property type="evidence" value="ECO:0007669"/>
    <property type="project" value="UniProtKB-ARBA"/>
</dbReference>
<gene>
    <name evidence="15" type="primary">XB5993457.L</name>
</gene>
<dbReference type="GO" id="GO:0016323">
    <property type="term" value="C:basolateral plasma membrane"/>
    <property type="evidence" value="ECO:0000318"/>
    <property type="project" value="GO_Central"/>
</dbReference>
<dbReference type="FunFam" id="1.20.1080.10:FF:000009">
    <property type="entry name" value="aquaporin-4 isoform X1"/>
    <property type="match status" value="1"/>
</dbReference>